<evidence type="ECO:0000313" key="8">
    <source>
        <dbReference type="Proteomes" id="UP000620124"/>
    </source>
</evidence>
<dbReference type="GO" id="GO:0008270">
    <property type="term" value="F:zinc ion binding"/>
    <property type="evidence" value="ECO:0007669"/>
    <property type="project" value="UniProtKB-KW"/>
</dbReference>
<organism evidence="7 8">
    <name type="scientific">Mycena venus</name>
    <dbReference type="NCBI Taxonomy" id="2733690"/>
    <lineage>
        <taxon>Eukaryota</taxon>
        <taxon>Fungi</taxon>
        <taxon>Dikarya</taxon>
        <taxon>Basidiomycota</taxon>
        <taxon>Agaricomycotina</taxon>
        <taxon>Agaricomycetes</taxon>
        <taxon>Agaricomycetidae</taxon>
        <taxon>Agaricales</taxon>
        <taxon>Marasmiineae</taxon>
        <taxon>Mycenaceae</taxon>
        <taxon>Mycena</taxon>
    </lineage>
</organism>
<dbReference type="SUPFAM" id="SSF144232">
    <property type="entry name" value="HIT/MYND zinc finger-like"/>
    <property type="match status" value="1"/>
</dbReference>
<evidence type="ECO:0000313" key="7">
    <source>
        <dbReference type="EMBL" id="KAF7363108.1"/>
    </source>
</evidence>
<feature type="signal peptide" evidence="5">
    <location>
        <begin position="1"/>
        <end position="17"/>
    </location>
</feature>
<dbReference type="EMBL" id="JACAZI010000004">
    <property type="protein sequence ID" value="KAF7363108.1"/>
    <property type="molecule type" value="Genomic_DNA"/>
</dbReference>
<evidence type="ECO:0000256" key="4">
    <source>
        <dbReference type="PROSITE-ProRule" id="PRU00134"/>
    </source>
</evidence>
<feature type="domain" description="MYND-type" evidence="6">
    <location>
        <begin position="149"/>
        <end position="189"/>
    </location>
</feature>
<dbReference type="OrthoDB" id="3062196at2759"/>
<reference evidence="7" key="1">
    <citation type="submission" date="2020-05" db="EMBL/GenBank/DDBJ databases">
        <title>Mycena genomes resolve the evolution of fungal bioluminescence.</title>
        <authorList>
            <person name="Tsai I.J."/>
        </authorList>
    </citation>
    <scope>NUCLEOTIDE SEQUENCE</scope>
    <source>
        <strain evidence="7">CCC161011</strain>
    </source>
</reference>
<evidence type="ECO:0000256" key="2">
    <source>
        <dbReference type="ARBA" id="ARBA00022771"/>
    </source>
</evidence>
<keyword evidence="5" id="KW-0732">Signal</keyword>
<feature type="chain" id="PRO_5034432320" evidence="5">
    <location>
        <begin position="18"/>
        <end position="334"/>
    </location>
</feature>
<evidence type="ECO:0000259" key="6">
    <source>
        <dbReference type="PROSITE" id="PS50865"/>
    </source>
</evidence>
<accession>A0A8H6YKY5</accession>
<name>A0A8H6YKY5_9AGAR</name>
<evidence type="ECO:0000256" key="5">
    <source>
        <dbReference type="SAM" id="SignalP"/>
    </source>
</evidence>
<evidence type="ECO:0000256" key="1">
    <source>
        <dbReference type="ARBA" id="ARBA00022723"/>
    </source>
</evidence>
<keyword evidence="1" id="KW-0479">Metal-binding</keyword>
<protein>
    <submittedName>
        <fullName evidence="7">MYND-type domain-containing protein</fullName>
    </submittedName>
</protein>
<dbReference type="Pfam" id="PF01753">
    <property type="entry name" value="zf-MYND"/>
    <property type="match status" value="1"/>
</dbReference>
<evidence type="ECO:0000256" key="3">
    <source>
        <dbReference type="ARBA" id="ARBA00022833"/>
    </source>
</evidence>
<gene>
    <name evidence="7" type="ORF">MVEN_00663200</name>
</gene>
<keyword evidence="3" id="KW-0862">Zinc</keyword>
<dbReference type="Proteomes" id="UP000620124">
    <property type="component" value="Unassembled WGS sequence"/>
</dbReference>
<keyword evidence="8" id="KW-1185">Reference proteome</keyword>
<proteinExistence type="predicted"/>
<comment type="caution">
    <text evidence="7">The sequence shown here is derived from an EMBL/GenBank/DDBJ whole genome shotgun (WGS) entry which is preliminary data.</text>
</comment>
<dbReference type="AlphaFoldDB" id="A0A8H6YKY5"/>
<dbReference type="PROSITE" id="PS50865">
    <property type="entry name" value="ZF_MYND_2"/>
    <property type="match status" value="1"/>
</dbReference>
<keyword evidence="2 4" id="KW-0863">Zinc-finger</keyword>
<dbReference type="InterPro" id="IPR002893">
    <property type="entry name" value="Znf_MYND"/>
</dbReference>
<dbReference type="Gene3D" id="6.10.140.2220">
    <property type="match status" value="1"/>
</dbReference>
<sequence length="334" mass="37178">MMAALVAALDALFGTAADSTWPAIQRGLGTLITYLATAPMYPWIAGAVKASLLRFIVSCAIRSTTQDDVSEQLRWLLRTLLPQSLVSCTVIAVMRSTFANDRDTAPMHEFAKLPLFQDWTTLAALVEERIGMLNSWESAGCSWSVACDNLKCRKIQARRDSRRCARCASAYYCSSGCQRVDWRAHHRDSRSTGISPRRERAFIRALLDADYKRLKPHISRDIVLFMHAHPTSPDAYFVHFDYTHSGSVAATVRPRSDLVDLPAWYHRTRLHVVFAARGKGPMPDYLVPLLSSSTAFDAGLRRVAGEVPAGTDISVVENEVRELIQATADVVEIH</sequence>